<protein>
    <submittedName>
        <fullName evidence="8">DoxX family protein</fullName>
    </submittedName>
</protein>
<dbReference type="InterPro" id="IPR051907">
    <property type="entry name" value="DoxX-like_oxidoreductase"/>
</dbReference>
<evidence type="ECO:0000256" key="4">
    <source>
        <dbReference type="ARBA" id="ARBA00022692"/>
    </source>
</evidence>
<dbReference type="Proteomes" id="UP000288102">
    <property type="component" value="Unassembled WGS sequence"/>
</dbReference>
<keyword evidence="6 7" id="KW-0472">Membrane</keyword>
<comment type="similarity">
    <text evidence="2">Belongs to the DoxX family.</text>
</comment>
<dbReference type="OrthoDB" id="9813193at2"/>
<dbReference type="GO" id="GO:0005886">
    <property type="term" value="C:plasma membrane"/>
    <property type="evidence" value="ECO:0007669"/>
    <property type="project" value="UniProtKB-SubCell"/>
</dbReference>
<reference evidence="9" key="1">
    <citation type="journal article" date="2019" name="Syst. Appl. Microbiol.">
        <title>Flavobacterium circumlabens sp. nov. and Flavobacterium cupreum sp. nov., two psychrotrophic species isolated from Antarctic environmental samples.</title>
        <authorList>
            <person name="Kralova S."/>
            <person name="Busse H.-J."/>
            <person name="Svec P."/>
            <person name="Maslanova I."/>
            <person name="Stankova E."/>
            <person name="Bartak M."/>
            <person name="Sedlacek I."/>
        </authorList>
    </citation>
    <scope>NUCLEOTIDE SEQUENCE [LARGE SCALE GENOMIC DNA]</scope>
    <source>
        <strain evidence="9">CCM 8825</strain>
    </source>
</reference>
<gene>
    <name evidence="8" type="ORF">D0817_02230</name>
</gene>
<dbReference type="InterPro" id="IPR032808">
    <property type="entry name" value="DoxX"/>
</dbReference>
<accession>A0A434ADL3</accession>
<keyword evidence="3" id="KW-1003">Cell membrane</keyword>
<keyword evidence="9" id="KW-1185">Reference proteome</keyword>
<evidence type="ECO:0000256" key="7">
    <source>
        <dbReference type="SAM" id="Phobius"/>
    </source>
</evidence>
<keyword evidence="5 7" id="KW-1133">Transmembrane helix</keyword>
<evidence type="ECO:0000256" key="2">
    <source>
        <dbReference type="ARBA" id="ARBA00006679"/>
    </source>
</evidence>
<dbReference type="EMBL" id="QWDM01000001">
    <property type="protein sequence ID" value="RUT72444.1"/>
    <property type="molecule type" value="Genomic_DNA"/>
</dbReference>
<evidence type="ECO:0000313" key="8">
    <source>
        <dbReference type="EMBL" id="RUT72444.1"/>
    </source>
</evidence>
<dbReference type="Pfam" id="PF07681">
    <property type="entry name" value="DoxX"/>
    <property type="match status" value="1"/>
</dbReference>
<feature type="transmembrane region" description="Helical" evidence="7">
    <location>
        <begin position="43"/>
        <end position="65"/>
    </location>
</feature>
<evidence type="ECO:0000313" key="9">
    <source>
        <dbReference type="Proteomes" id="UP000288102"/>
    </source>
</evidence>
<evidence type="ECO:0000256" key="1">
    <source>
        <dbReference type="ARBA" id="ARBA00004651"/>
    </source>
</evidence>
<dbReference type="PANTHER" id="PTHR33452">
    <property type="entry name" value="OXIDOREDUCTASE CATD-RELATED"/>
    <property type="match status" value="1"/>
</dbReference>
<feature type="transmembrane region" description="Helical" evidence="7">
    <location>
        <begin position="110"/>
        <end position="131"/>
    </location>
</feature>
<keyword evidence="4 7" id="KW-0812">Transmembrane</keyword>
<evidence type="ECO:0000256" key="3">
    <source>
        <dbReference type="ARBA" id="ARBA00022475"/>
    </source>
</evidence>
<comment type="caution">
    <text evidence="8">The sequence shown here is derived from an EMBL/GenBank/DDBJ whole genome shotgun (WGS) entry which is preliminary data.</text>
</comment>
<organism evidence="8 9">
    <name type="scientific">Flavobacterium cupreum</name>
    <dbReference type="NCBI Taxonomy" id="2133766"/>
    <lineage>
        <taxon>Bacteria</taxon>
        <taxon>Pseudomonadati</taxon>
        <taxon>Bacteroidota</taxon>
        <taxon>Flavobacteriia</taxon>
        <taxon>Flavobacteriales</taxon>
        <taxon>Flavobacteriaceae</taxon>
        <taxon>Flavobacterium</taxon>
    </lineage>
</organism>
<dbReference type="AlphaFoldDB" id="A0A434ADL3"/>
<name>A0A434ADL3_9FLAO</name>
<dbReference type="RefSeq" id="WP_127336748.1">
    <property type="nucleotide sequence ID" value="NZ_QWDM01000001.1"/>
</dbReference>
<comment type="subcellular location">
    <subcellularLocation>
        <location evidence="1">Cell membrane</location>
        <topology evidence="1">Multi-pass membrane protein</topology>
    </subcellularLocation>
</comment>
<evidence type="ECO:0000256" key="5">
    <source>
        <dbReference type="ARBA" id="ARBA00022989"/>
    </source>
</evidence>
<evidence type="ECO:0000256" key="6">
    <source>
        <dbReference type="ARBA" id="ARBA00023136"/>
    </source>
</evidence>
<sequence length="141" mass="15707">MFKIKQFNQPLISVDLAFFFLRIALGALIFINHGIEKIFTFNAMLAIFPDPIGIGKFPGLIFALATDGICSILIIFGLFTRISTLLLSINLLVAFVFFHKLQITDVHGELVAIYLAVTLLLFIFGPGNISIDKLIKNKFSE</sequence>
<feature type="transmembrane region" description="Helical" evidence="7">
    <location>
        <begin position="72"/>
        <end position="98"/>
    </location>
</feature>
<proteinExistence type="inferred from homology"/>
<feature type="transmembrane region" description="Helical" evidence="7">
    <location>
        <begin position="12"/>
        <end position="31"/>
    </location>
</feature>
<dbReference type="PANTHER" id="PTHR33452:SF1">
    <property type="entry name" value="INNER MEMBRANE PROTEIN YPHA-RELATED"/>
    <property type="match status" value="1"/>
</dbReference>